<gene>
    <name evidence="1" type="ORF">KSP40_PGU010682</name>
</gene>
<dbReference type="EMBL" id="JBBWWR010000004">
    <property type="protein sequence ID" value="KAK8967674.1"/>
    <property type="molecule type" value="Genomic_DNA"/>
</dbReference>
<accession>A0ABR2MVG4</accession>
<sequence length="166" mass="18567">MESLHCVIVVSLSSLSLLHHLHKCLYILREASTPCRTETAGQAGIDQILFSSSIKVFPASEHLLPSWFSILDREDCSPWIFIVCHCWSRWTICFPPDTAGQELFSLTDLSSRSALLSSSSKEESGSYKLIVGDDTGSKKTQIVKGKGKRENTILRLHKNSKEVRKC</sequence>
<evidence type="ECO:0000313" key="2">
    <source>
        <dbReference type="Proteomes" id="UP001412067"/>
    </source>
</evidence>
<keyword evidence="2" id="KW-1185">Reference proteome</keyword>
<proteinExistence type="predicted"/>
<reference evidence="1 2" key="1">
    <citation type="journal article" date="2022" name="Nat. Plants">
        <title>Genomes of leafy and leafless Platanthera orchids illuminate the evolution of mycoheterotrophy.</title>
        <authorList>
            <person name="Li M.H."/>
            <person name="Liu K.W."/>
            <person name="Li Z."/>
            <person name="Lu H.C."/>
            <person name="Ye Q.L."/>
            <person name="Zhang D."/>
            <person name="Wang J.Y."/>
            <person name="Li Y.F."/>
            <person name="Zhong Z.M."/>
            <person name="Liu X."/>
            <person name="Yu X."/>
            <person name="Liu D.K."/>
            <person name="Tu X.D."/>
            <person name="Liu B."/>
            <person name="Hao Y."/>
            <person name="Liao X.Y."/>
            <person name="Jiang Y.T."/>
            <person name="Sun W.H."/>
            <person name="Chen J."/>
            <person name="Chen Y.Q."/>
            <person name="Ai Y."/>
            <person name="Zhai J.W."/>
            <person name="Wu S.S."/>
            <person name="Zhou Z."/>
            <person name="Hsiao Y.Y."/>
            <person name="Wu W.L."/>
            <person name="Chen Y.Y."/>
            <person name="Lin Y.F."/>
            <person name="Hsu J.L."/>
            <person name="Li C.Y."/>
            <person name="Wang Z.W."/>
            <person name="Zhao X."/>
            <person name="Zhong W.Y."/>
            <person name="Ma X.K."/>
            <person name="Ma L."/>
            <person name="Huang J."/>
            <person name="Chen G.Z."/>
            <person name="Huang M.Z."/>
            <person name="Huang L."/>
            <person name="Peng D.H."/>
            <person name="Luo Y.B."/>
            <person name="Zou S.Q."/>
            <person name="Chen S.P."/>
            <person name="Lan S."/>
            <person name="Tsai W.C."/>
            <person name="Van de Peer Y."/>
            <person name="Liu Z.J."/>
        </authorList>
    </citation>
    <scope>NUCLEOTIDE SEQUENCE [LARGE SCALE GENOMIC DNA]</scope>
    <source>
        <strain evidence="1">Lor288</strain>
    </source>
</reference>
<name>A0ABR2MVG4_9ASPA</name>
<protein>
    <submittedName>
        <fullName evidence="1">Uncharacterized protein</fullName>
    </submittedName>
</protein>
<organism evidence="1 2">
    <name type="scientific">Platanthera guangdongensis</name>
    <dbReference type="NCBI Taxonomy" id="2320717"/>
    <lineage>
        <taxon>Eukaryota</taxon>
        <taxon>Viridiplantae</taxon>
        <taxon>Streptophyta</taxon>
        <taxon>Embryophyta</taxon>
        <taxon>Tracheophyta</taxon>
        <taxon>Spermatophyta</taxon>
        <taxon>Magnoliopsida</taxon>
        <taxon>Liliopsida</taxon>
        <taxon>Asparagales</taxon>
        <taxon>Orchidaceae</taxon>
        <taxon>Orchidoideae</taxon>
        <taxon>Orchideae</taxon>
        <taxon>Orchidinae</taxon>
        <taxon>Platanthera</taxon>
    </lineage>
</organism>
<dbReference type="Proteomes" id="UP001412067">
    <property type="component" value="Unassembled WGS sequence"/>
</dbReference>
<evidence type="ECO:0000313" key="1">
    <source>
        <dbReference type="EMBL" id="KAK8967674.1"/>
    </source>
</evidence>
<comment type="caution">
    <text evidence="1">The sequence shown here is derived from an EMBL/GenBank/DDBJ whole genome shotgun (WGS) entry which is preliminary data.</text>
</comment>